<evidence type="ECO:0000313" key="3">
    <source>
        <dbReference type="EMBL" id="EKF86787.1"/>
    </source>
</evidence>
<feature type="compositionally biased region" description="Low complexity" evidence="1">
    <location>
        <begin position="37"/>
        <end position="86"/>
    </location>
</feature>
<dbReference type="OrthoDB" id="71533at2157"/>
<dbReference type="EMBL" id="AMPO01000001">
    <property type="protein sequence ID" value="EKF86787.1"/>
    <property type="molecule type" value="Genomic_DNA"/>
</dbReference>
<feature type="region of interest" description="Disordered" evidence="1">
    <location>
        <begin position="34"/>
        <end position="86"/>
    </location>
</feature>
<reference evidence="3 4" key="1">
    <citation type="journal article" date="2012" name="J. Bacteriol.">
        <title>Draft genome sequence of Methanobacterium formicicum DSM 3637, an archaebacterium isolated from the methane producer amoeba Pelomyxa palustris.</title>
        <authorList>
            <person name="Gutierrez G."/>
        </authorList>
    </citation>
    <scope>NUCLEOTIDE SEQUENCE [LARGE SCALE GENOMIC DNA]</scope>
    <source>
        <strain evidence="4">DSM 3637 / PP1</strain>
    </source>
</reference>
<dbReference type="AlphaFoldDB" id="K2R6C9"/>
<gene>
    <name evidence="3" type="ORF">A994_00835</name>
</gene>
<dbReference type="PATRIC" id="fig|1204725.3.peg.165"/>
<keyword evidence="4" id="KW-1185">Reference proteome</keyword>
<dbReference type="RefSeq" id="WP_004029355.1">
    <property type="nucleotide sequence ID" value="NZ_AMPO01000001.1"/>
</dbReference>
<dbReference type="InterPro" id="IPR025711">
    <property type="entry name" value="PepSY"/>
</dbReference>
<comment type="caution">
    <text evidence="3">The sequence shown here is derived from an EMBL/GenBank/DDBJ whole genome shotgun (WGS) entry which is preliminary data.</text>
</comment>
<proteinExistence type="predicted"/>
<dbReference type="Proteomes" id="UP000007360">
    <property type="component" value="Unassembled WGS sequence"/>
</dbReference>
<sequence length="149" mass="14974">MIDSKILVSVVIVLLIGVAAAGYQISTQTPGLWQPVTSTSADTSQQSSSTTGTDSGNQQSSASSVSTSSSQKSTASGSDTTVKISSSEAKSIASKYILQEGATAGTPKLTTYGSTKAYLVPIIMNGNQVGEIYIDAQTGKNLGGAGGVS</sequence>
<organism evidence="3 4">
    <name type="scientific">Methanobacterium formicicum (strain DSM 3637 / PP1)</name>
    <dbReference type="NCBI Taxonomy" id="1204725"/>
    <lineage>
        <taxon>Archaea</taxon>
        <taxon>Methanobacteriati</taxon>
        <taxon>Methanobacteriota</taxon>
        <taxon>Methanomada group</taxon>
        <taxon>Methanobacteria</taxon>
        <taxon>Methanobacteriales</taxon>
        <taxon>Methanobacteriaceae</taxon>
        <taxon>Methanobacterium</taxon>
    </lineage>
</organism>
<protein>
    <recommendedName>
        <fullName evidence="2">PepSY domain-containing protein</fullName>
    </recommendedName>
</protein>
<accession>K2R6C9</accession>
<name>K2R6C9_METFP</name>
<feature type="domain" description="PepSY" evidence="2">
    <location>
        <begin position="83"/>
        <end position="143"/>
    </location>
</feature>
<evidence type="ECO:0000256" key="1">
    <source>
        <dbReference type="SAM" id="MobiDB-lite"/>
    </source>
</evidence>
<evidence type="ECO:0000259" key="2">
    <source>
        <dbReference type="Pfam" id="PF03413"/>
    </source>
</evidence>
<evidence type="ECO:0000313" key="4">
    <source>
        <dbReference type="Proteomes" id="UP000007360"/>
    </source>
</evidence>
<dbReference type="Pfam" id="PF03413">
    <property type="entry name" value="PepSY"/>
    <property type="match status" value="1"/>
</dbReference>